<dbReference type="STRING" id="485913.Krac_11390"/>
<dbReference type="Gene3D" id="3.20.20.140">
    <property type="entry name" value="Metal-dependent hydrolases"/>
    <property type="match status" value="1"/>
</dbReference>
<dbReference type="InterPro" id="IPR016195">
    <property type="entry name" value="Pol/histidinol_Pase-like"/>
</dbReference>
<accession>D6TBN5</accession>
<dbReference type="Proteomes" id="UP000004508">
    <property type="component" value="Unassembled WGS sequence"/>
</dbReference>
<dbReference type="Pfam" id="PF13263">
    <property type="entry name" value="PHP_C"/>
    <property type="match status" value="1"/>
</dbReference>
<reference evidence="1 2" key="1">
    <citation type="journal article" date="2011" name="Stand. Genomic Sci.">
        <title>Non-contiguous finished genome sequence and contextual data of the filamentous soil bacterium Ktedonobacter racemifer type strain (SOSP1-21).</title>
        <authorList>
            <person name="Chang Y.J."/>
            <person name="Land M."/>
            <person name="Hauser L."/>
            <person name="Chertkov O."/>
            <person name="Del Rio T.G."/>
            <person name="Nolan M."/>
            <person name="Copeland A."/>
            <person name="Tice H."/>
            <person name="Cheng J.F."/>
            <person name="Lucas S."/>
            <person name="Han C."/>
            <person name="Goodwin L."/>
            <person name="Pitluck S."/>
            <person name="Ivanova N."/>
            <person name="Ovchinikova G."/>
            <person name="Pati A."/>
            <person name="Chen A."/>
            <person name="Palaniappan K."/>
            <person name="Mavromatis K."/>
            <person name="Liolios K."/>
            <person name="Brettin T."/>
            <person name="Fiebig A."/>
            <person name="Rohde M."/>
            <person name="Abt B."/>
            <person name="Goker M."/>
            <person name="Detter J.C."/>
            <person name="Woyke T."/>
            <person name="Bristow J."/>
            <person name="Eisen J.A."/>
            <person name="Markowitz V."/>
            <person name="Hugenholtz P."/>
            <person name="Kyrpides N.C."/>
            <person name="Klenk H.P."/>
            <person name="Lapidus A."/>
        </authorList>
    </citation>
    <scope>NUCLEOTIDE SEQUENCE [LARGE SCALE GENOMIC DNA]</scope>
    <source>
        <strain evidence="2">DSM 44963</strain>
    </source>
</reference>
<dbReference type="InParanoid" id="D6TBN5"/>
<dbReference type="EMBL" id="ADVG01000001">
    <property type="protein sequence ID" value="EFH89817.1"/>
    <property type="molecule type" value="Genomic_DNA"/>
</dbReference>
<evidence type="ECO:0000313" key="1">
    <source>
        <dbReference type="EMBL" id="EFH89817.1"/>
    </source>
</evidence>
<dbReference type="SUPFAM" id="SSF89550">
    <property type="entry name" value="PHP domain-like"/>
    <property type="match status" value="1"/>
</dbReference>
<dbReference type="RefSeq" id="WP_007906695.1">
    <property type="nucleotide sequence ID" value="NZ_ADVG01000001.1"/>
</dbReference>
<keyword evidence="2" id="KW-1185">Reference proteome</keyword>
<dbReference type="AlphaFoldDB" id="D6TBN5"/>
<organism evidence="1 2">
    <name type="scientific">Ktedonobacter racemifer DSM 44963</name>
    <dbReference type="NCBI Taxonomy" id="485913"/>
    <lineage>
        <taxon>Bacteria</taxon>
        <taxon>Bacillati</taxon>
        <taxon>Chloroflexota</taxon>
        <taxon>Ktedonobacteria</taxon>
        <taxon>Ktedonobacterales</taxon>
        <taxon>Ktedonobacteraceae</taxon>
        <taxon>Ktedonobacter</taxon>
    </lineage>
</organism>
<comment type="caution">
    <text evidence="1">The sequence shown here is derived from an EMBL/GenBank/DDBJ whole genome shotgun (WGS) entry which is preliminary data.</text>
</comment>
<proteinExistence type="predicted"/>
<evidence type="ECO:0000313" key="2">
    <source>
        <dbReference type="Proteomes" id="UP000004508"/>
    </source>
</evidence>
<sequence length="253" mass="28804">MIIDFHNHVKVTKTAPFSLEYFLNIVQEAQSEGLTAFTLTEHFNADHFFDIYDTLDARYPYVNEYYNVDGLKIFAGMEIDIQEGSHLLFTGHRQDLRSLRQQLENYVSKGSYIPVRELFKRSEAYNFLKIGAHPFRPSNPLHHLPEDILKQFDAFDLNGSDLFNKGIEQTQAEVHEFAARLGKPVVAGSDSHHSLQLGCVYNTLEQECDTINELRQAIQSGAYQLSISPSLGIKVKAAKQIKELLKANLRLVS</sequence>
<name>D6TBN5_KTERA</name>
<protein>
    <submittedName>
        <fullName evidence="1">PHP domain protein</fullName>
    </submittedName>
</protein>
<gene>
    <name evidence="1" type="ORF">Krac_11390</name>
</gene>
<dbReference type="eggNOG" id="COG0613">
    <property type="taxonomic scope" value="Bacteria"/>
</dbReference>